<proteinExistence type="predicted"/>
<gene>
    <name evidence="2" type="ORF">DR999_PMT17922</name>
</gene>
<protein>
    <submittedName>
        <fullName evidence="2">Rho guanine nucleotide exchange factor 5-like</fullName>
    </submittedName>
</protein>
<dbReference type="AlphaFoldDB" id="A0A4D9DQP8"/>
<evidence type="ECO:0000313" key="2">
    <source>
        <dbReference type="EMBL" id="TFJ99995.1"/>
    </source>
</evidence>
<evidence type="ECO:0000313" key="3">
    <source>
        <dbReference type="Proteomes" id="UP000297703"/>
    </source>
</evidence>
<organism evidence="2 3">
    <name type="scientific">Platysternon megacephalum</name>
    <name type="common">big-headed turtle</name>
    <dbReference type="NCBI Taxonomy" id="55544"/>
    <lineage>
        <taxon>Eukaryota</taxon>
        <taxon>Metazoa</taxon>
        <taxon>Chordata</taxon>
        <taxon>Craniata</taxon>
        <taxon>Vertebrata</taxon>
        <taxon>Euteleostomi</taxon>
        <taxon>Archelosauria</taxon>
        <taxon>Testudinata</taxon>
        <taxon>Testudines</taxon>
        <taxon>Cryptodira</taxon>
        <taxon>Durocryptodira</taxon>
        <taxon>Testudinoidea</taxon>
        <taxon>Platysternidae</taxon>
        <taxon>Platysternon</taxon>
    </lineage>
</organism>
<keyword evidence="3" id="KW-1185">Reference proteome</keyword>
<evidence type="ECO:0000256" key="1">
    <source>
        <dbReference type="SAM" id="MobiDB-lite"/>
    </source>
</evidence>
<feature type="region of interest" description="Disordered" evidence="1">
    <location>
        <begin position="78"/>
        <end position="158"/>
    </location>
</feature>
<dbReference type="EMBL" id="QXTE01000293">
    <property type="protein sequence ID" value="TFJ99995.1"/>
    <property type="molecule type" value="Genomic_DNA"/>
</dbReference>
<comment type="caution">
    <text evidence="2">The sequence shown here is derived from an EMBL/GenBank/DDBJ whole genome shotgun (WGS) entry which is preliminary data.</text>
</comment>
<reference evidence="2 3" key="1">
    <citation type="submission" date="2019-04" db="EMBL/GenBank/DDBJ databases">
        <title>Draft genome of the big-headed turtle Platysternon megacephalum.</title>
        <authorList>
            <person name="Gong S."/>
        </authorList>
    </citation>
    <scope>NUCLEOTIDE SEQUENCE [LARGE SCALE GENOMIC DNA]</scope>
    <source>
        <strain evidence="2">DO16091913</strain>
        <tissue evidence="2">Muscle</tissue>
    </source>
</reference>
<name>A0A4D9DQP8_9SAUR</name>
<sequence length="158" mass="16054">MGKEDSSTIGPIVLVPGVLPDCGGSWALRLCGSAQAPVTVKPLEPHHWGSPSRLAPMHAGTQSLHGLHVHISKDSPPVCPLGVTGQGWQADAPGPSDSHSCSETGPGNDCSPHLPPATAPGQSGAHRVGEEQGDTWSGTGGCPRHTHPPSGFPKAQAV</sequence>
<accession>A0A4D9DQP8</accession>
<reference evidence="2 3" key="2">
    <citation type="submission" date="2019-04" db="EMBL/GenBank/DDBJ databases">
        <title>The genome sequence of big-headed turtle.</title>
        <authorList>
            <person name="Gong S."/>
        </authorList>
    </citation>
    <scope>NUCLEOTIDE SEQUENCE [LARGE SCALE GENOMIC DNA]</scope>
    <source>
        <strain evidence="2">DO16091913</strain>
        <tissue evidence="2">Muscle</tissue>
    </source>
</reference>
<dbReference type="Proteomes" id="UP000297703">
    <property type="component" value="Unassembled WGS sequence"/>
</dbReference>